<dbReference type="Proteomes" id="UP000652761">
    <property type="component" value="Unassembled WGS sequence"/>
</dbReference>
<dbReference type="AlphaFoldDB" id="A0A843WQF7"/>
<accession>A0A843WQF7</accession>
<keyword evidence="2" id="KW-1185">Reference proteome</keyword>
<reference evidence="1" key="1">
    <citation type="submission" date="2017-07" db="EMBL/GenBank/DDBJ databases">
        <title>Taro Niue Genome Assembly and Annotation.</title>
        <authorList>
            <person name="Atibalentja N."/>
            <person name="Keating K."/>
            <person name="Fields C.J."/>
        </authorList>
    </citation>
    <scope>NUCLEOTIDE SEQUENCE</scope>
    <source>
        <strain evidence="1">Niue_2</strain>
        <tissue evidence="1">Leaf</tissue>
    </source>
</reference>
<organism evidence="1 2">
    <name type="scientific">Colocasia esculenta</name>
    <name type="common">Wild taro</name>
    <name type="synonym">Arum esculentum</name>
    <dbReference type="NCBI Taxonomy" id="4460"/>
    <lineage>
        <taxon>Eukaryota</taxon>
        <taxon>Viridiplantae</taxon>
        <taxon>Streptophyta</taxon>
        <taxon>Embryophyta</taxon>
        <taxon>Tracheophyta</taxon>
        <taxon>Spermatophyta</taxon>
        <taxon>Magnoliopsida</taxon>
        <taxon>Liliopsida</taxon>
        <taxon>Araceae</taxon>
        <taxon>Aroideae</taxon>
        <taxon>Colocasieae</taxon>
        <taxon>Colocasia</taxon>
    </lineage>
</organism>
<dbReference type="EMBL" id="NMUH01003576">
    <property type="protein sequence ID" value="MQM06234.1"/>
    <property type="molecule type" value="Genomic_DNA"/>
</dbReference>
<comment type="caution">
    <text evidence="1">The sequence shown here is derived from an EMBL/GenBank/DDBJ whole genome shotgun (WGS) entry which is preliminary data.</text>
</comment>
<evidence type="ECO:0000313" key="1">
    <source>
        <dbReference type="EMBL" id="MQM06234.1"/>
    </source>
</evidence>
<gene>
    <name evidence="1" type="ORF">Taro_039052</name>
</gene>
<sequence>MGRSVAFWLPKAKGFGRLPLPPLSPLLSFPLFSGDGEAPLRRSGHGAAGGWWRGVGAASWSEEVVALRHEGPSWVRIFVTCRDFLCPSRSCWIGSPSEFIDSFTAFPMLPSPSWCDCMGCGWPGIEDPIGLPLCWCRDSSARRDIRGGVGHVGRDLIATPLAVMIRVSCCASRSRQGAVATPLPIATGFAVAVALPVAMVS</sequence>
<evidence type="ECO:0000313" key="2">
    <source>
        <dbReference type="Proteomes" id="UP000652761"/>
    </source>
</evidence>
<protein>
    <submittedName>
        <fullName evidence="1">Uncharacterized protein</fullName>
    </submittedName>
</protein>
<name>A0A843WQF7_COLES</name>
<proteinExistence type="predicted"/>